<dbReference type="AlphaFoldDB" id="A0A5S9F215"/>
<accession>A0A5S9F215</accession>
<proteinExistence type="predicted"/>
<dbReference type="RefSeq" id="WP_173013148.1">
    <property type="nucleotide sequence ID" value="NZ_AP019860.1"/>
</dbReference>
<evidence type="ECO:0000313" key="1">
    <source>
        <dbReference type="EMBL" id="BBM82771.1"/>
    </source>
</evidence>
<organism evidence="1 2">
    <name type="scientific">Uabimicrobium amorphum</name>
    <dbReference type="NCBI Taxonomy" id="2596890"/>
    <lineage>
        <taxon>Bacteria</taxon>
        <taxon>Pseudomonadati</taxon>
        <taxon>Planctomycetota</taxon>
        <taxon>Candidatus Uabimicrobiia</taxon>
        <taxon>Candidatus Uabimicrobiales</taxon>
        <taxon>Candidatus Uabimicrobiaceae</taxon>
        <taxon>Candidatus Uabimicrobium</taxon>
    </lineage>
</organism>
<sequence length="49" mass="5608">MAQNKELQAEMKKLVAQLEQQFIESNKLQQTILDTLGNLKNGKMEFPTS</sequence>
<protein>
    <submittedName>
        <fullName evidence="1">Uncharacterized protein</fullName>
    </submittedName>
</protein>
<dbReference type="Proteomes" id="UP000326354">
    <property type="component" value="Chromosome"/>
</dbReference>
<dbReference type="KEGG" id="uam:UABAM_01114"/>
<evidence type="ECO:0000313" key="2">
    <source>
        <dbReference type="Proteomes" id="UP000326354"/>
    </source>
</evidence>
<name>A0A5S9F215_UABAM</name>
<dbReference type="EMBL" id="AP019860">
    <property type="protein sequence ID" value="BBM82771.1"/>
    <property type="molecule type" value="Genomic_DNA"/>
</dbReference>
<reference evidence="1 2" key="1">
    <citation type="submission" date="2019-08" db="EMBL/GenBank/DDBJ databases">
        <title>Complete genome sequence of Candidatus Uab amorphum.</title>
        <authorList>
            <person name="Shiratori T."/>
            <person name="Suzuki S."/>
            <person name="Kakizawa Y."/>
            <person name="Ishida K."/>
        </authorList>
    </citation>
    <scope>NUCLEOTIDE SEQUENCE [LARGE SCALE GENOMIC DNA]</scope>
    <source>
        <strain evidence="1 2">SRT547</strain>
    </source>
</reference>
<gene>
    <name evidence="1" type="ORF">UABAM_01114</name>
</gene>
<keyword evidence="2" id="KW-1185">Reference proteome</keyword>